<accession>A0A4R4IRK1</accession>
<comment type="caution">
    <text evidence="2">The sequence shown here is derived from an EMBL/GenBank/DDBJ whole genome shotgun (WGS) entry which is preliminary data.</text>
</comment>
<dbReference type="EMBL" id="PUJY01000088">
    <property type="protein sequence ID" value="TDB43350.1"/>
    <property type="molecule type" value="Genomic_DNA"/>
</dbReference>
<keyword evidence="1" id="KW-0694">RNA-binding</keyword>
<dbReference type="GO" id="GO:0003723">
    <property type="term" value="F:RNA binding"/>
    <property type="evidence" value="ECO:0007669"/>
    <property type="project" value="UniProtKB-KW"/>
</dbReference>
<dbReference type="Pfam" id="PF13275">
    <property type="entry name" value="S4_2"/>
    <property type="match status" value="1"/>
</dbReference>
<dbReference type="Gene3D" id="3.10.290.10">
    <property type="entry name" value="RNA-binding S4 domain"/>
    <property type="match status" value="1"/>
</dbReference>
<dbReference type="PROSITE" id="PS50889">
    <property type="entry name" value="S4"/>
    <property type="match status" value="1"/>
</dbReference>
<evidence type="ECO:0000313" key="3">
    <source>
        <dbReference type="Proteomes" id="UP000295598"/>
    </source>
</evidence>
<dbReference type="SUPFAM" id="SSF55174">
    <property type="entry name" value="Alpha-L RNA-binding motif"/>
    <property type="match status" value="1"/>
</dbReference>
<name>A0A4R4IRK1_9GAMM</name>
<evidence type="ECO:0000256" key="1">
    <source>
        <dbReference type="PROSITE-ProRule" id="PRU00182"/>
    </source>
</evidence>
<sequence length="70" mass="7640">MEIFHLEGHPHVELCALLKFQGWSESGATAKAVIAEGLIEVNGQTETRKRCKIIAGQVVTFNGDSVCIKE</sequence>
<reference evidence="2 3" key="1">
    <citation type="journal article" date="2019" name="Int. J. Syst. Evol. Microbiol.">
        <title>Photorhabdus khanii subsp. guanajuatensis subsp. nov., isolated from Heterorhabditis atacamensis, and Photorhabdus luminescens subsp. mexicana subsp. nov., isolated from Heterorhabditis mexicana entomopathogenic nematodes.</title>
        <authorList>
            <person name="Machado R.A.R."/>
            <person name="Bruno P."/>
            <person name="Arce C.C.M."/>
            <person name="Liechti N."/>
            <person name="Kohler A."/>
            <person name="Bernal J."/>
            <person name="Bruggmann R."/>
            <person name="Turlings T.C.J."/>
        </authorList>
    </citation>
    <scope>NUCLEOTIDE SEQUENCE [LARGE SCALE GENOMIC DNA]</scope>
    <source>
        <strain evidence="2 3">MEX20-17</strain>
    </source>
</reference>
<dbReference type="NCBIfam" id="NF008561">
    <property type="entry name" value="PRK11507.1"/>
    <property type="match status" value="1"/>
</dbReference>
<evidence type="ECO:0000313" key="2">
    <source>
        <dbReference type="EMBL" id="TDB43350.1"/>
    </source>
</evidence>
<dbReference type="Proteomes" id="UP000295598">
    <property type="component" value="Unassembled WGS sequence"/>
</dbReference>
<dbReference type="RefSeq" id="WP_036842558.1">
    <property type="nucleotide sequence ID" value="NZ_CAWOJO010000088.1"/>
</dbReference>
<organism evidence="2 3">
    <name type="scientific">Photorhabdus khanii subsp. guanajuatensis</name>
    <dbReference type="NCBI Taxonomy" id="2100166"/>
    <lineage>
        <taxon>Bacteria</taxon>
        <taxon>Pseudomonadati</taxon>
        <taxon>Pseudomonadota</taxon>
        <taxon>Gammaproteobacteria</taxon>
        <taxon>Enterobacterales</taxon>
        <taxon>Morganellaceae</taxon>
        <taxon>Photorhabdus</taxon>
    </lineage>
</organism>
<gene>
    <name evidence="2" type="ORF">C5467_23305</name>
</gene>
<proteinExistence type="predicted"/>
<dbReference type="InterPro" id="IPR036986">
    <property type="entry name" value="S4_RNA-bd_sf"/>
</dbReference>
<dbReference type="AlphaFoldDB" id="A0A4R4IRK1"/>
<protein>
    <submittedName>
        <fullName evidence="2">Ribosome-associated protein</fullName>
    </submittedName>
</protein>